<name>A0A495XTC7_9MICO</name>
<evidence type="ECO:0000256" key="2">
    <source>
        <dbReference type="ARBA" id="ARBA00022448"/>
    </source>
</evidence>
<dbReference type="PROSITE" id="PS50928">
    <property type="entry name" value="ABC_TM1"/>
    <property type="match status" value="1"/>
</dbReference>
<dbReference type="GO" id="GO:0055085">
    <property type="term" value="P:transmembrane transport"/>
    <property type="evidence" value="ECO:0007669"/>
    <property type="project" value="InterPro"/>
</dbReference>
<keyword evidence="5 7" id="KW-1133">Transmembrane helix</keyword>
<dbReference type="PANTHER" id="PTHR43744">
    <property type="entry name" value="ABC TRANSPORTER PERMEASE PROTEIN MG189-RELATED-RELATED"/>
    <property type="match status" value="1"/>
</dbReference>
<feature type="transmembrane region" description="Helical" evidence="7">
    <location>
        <begin position="106"/>
        <end position="129"/>
    </location>
</feature>
<evidence type="ECO:0000256" key="6">
    <source>
        <dbReference type="ARBA" id="ARBA00023136"/>
    </source>
</evidence>
<feature type="domain" description="ABC transmembrane type-1" evidence="8">
    <location>
        <begin position="101"/>
        <end position="295"/>
    </location>
</feature>
<dbReference type="EMBL" id="RBXT01000001">
    <property type="protein sequence ID" value="RKT76849.1"/>
    <property type="molecule type" value="Genomic_DNA"/>
</dbReference>
<comment type="caution">
    <text evidence="9">The sequence shown here is derived from an EMBL/GenBank/DDBJ whole genome shotgun (WGS) entry which is preliminary data.</text>
</comment>
<dbReference type="OrthoDB" id="9805974at2"/>
<evidence type="ECO:0000256" key="7">
    <source>
        <dbReference type="RuleBase" id="RU363032"/>
    </source>
</evidence>
<feature type="transmembrane region" description="Helical" evidence="7">
    <location>
        <begin position="276"/>
        <end position="295"/>
    </location>
</feature>
<keyword evidence="6 7" id="KW-0472">Membrane</keyword>
<sequence length="310" mass="34733">MTLDVRRPLRPDDPDRPAREGELASLVTTGGGRRRRLTSGLVVRWLLLLLATVAFAYPLVWLVSASLKPKAQVFDNRLVPETVQWSNFVTVWDAGPVLQWLMNSGLVSLMAAATVTLSSALVAFGFAYFRFRLRGALFGLVLATMMLPGAVTMIPVYLIWNRLGFVDTQVPLWAGNLFGSAFYIFLMRQFFLGVPRELFEAARIDGCSNLGLFRRIALPLCRPALIIVFIFELQASWSDLMKPLIYLQTEEYYTMPRGLKQIVDSFALSGQYNWEIAMAATLVATVPMIIVFAFGQRYFLEGLATQAKQG</sequence>
<dbReference type="AlphaFoldDB" id="A0A495XTC7"/>
<comment type="subcellular location">
    <subcellularLocation>
        <location evidence="1 7">Cell membrane</location>
        <topology evidence="1 7">Multi-pass membrane protein</topology>
    </subcellularLocation>
</comment>
<protein>
    <submittedName>
        <fullName evidence="9">Carbohydrate ABC transporter membrane protein 2 (CUT1 family)</fullName>
    </submittedName>
</protein>
<dbReference type="GO" id="GO:0005886">
    <property type="term" value="C:plasma membrane"/>
    <property type="evidence" value="ECO:0007669"/>
    <property type="project" value="UniProtKB-SubCell"/>
</dbReference>
<dbReference type="SUPFAM" id="SSF161098">
    <property type="entry name" value="MetI-like"/>
    <property type="match status" value="1"/>
</dbReference>
<dbReference type="RefSeq" id="WP_121030373.1">
    <property type="nucleotide sequence ID" value="NZ_RBXT01000001.1"/>
</dbReference>
<dbReference type="Pfam" id="PF00528">
    <property type="entry name" value="BPD_transp_1"/>
    <property type="match status" value="1"/>
</dbReference>
<evidence type="ECO:0000256" key="3">
    <source>
        <dbReference type="ARBA" id="ARBA00022475"/>
    </source>
</evidence>
<dbReference type="CDD" id="cd06261">
    <property type="entry name" value="TM_PBP2"/>
    <property type="match status" value="1"/>
</dbReference>
<dbReference type="Proteomes" id="UP000278440">
    <property type="component" value="Unassembled WGS sequence"/>
</dbReference>
<evidence type="ECO:0000256" key="1">
    <source>
        <dbReference type="ARBA" id="ARBA00004651"/>
    </source>
</evidence>
<reference evidence="9 10" key="1">
    <citation type="submission" date="2018-10" db="EMBL/GenBank/DDBJ databases">
        <title>Sequencing the genomes of 1000 actinobacteria strains.</title>
        <authorList>
            <person name="Klenk H.-P."/>
        </authorList>
    </citation>
    <scope>NUCLEOTIDE SEQUENCE [LARGE SCALE GENOMIC DNA]</scope>
    <source>
        <strain evidence="9 10">DSM 44267</strain>
    </source>
</reference>
<comment type="similarity">
    <text evidence="7">Belongs to the binding-protein-dependent transport system permease family.</text>
</comment>
<evidence type="ECO:0000256" key="5">
    <source>
        <dbReference type="ARBA" id="ARBA00022989"/>
    </source>
</evidence>
<dbReference type="Gene3D" id="1.10.3720.10">
    <property type="entry name" value="MetI-like"/>
    <property type="match status" value="1"/>
</dbReference>
<keyword evidence="2 7" id="KW-0813">Transport</keyword>
<evidence type="ECO:0000259" key="8">
    <source>
        <dbReference type="PROSITE" id="PS50928"/>
    </source>
</evidence>
<dbReference type="PANTHER" id="PTHR43744:SF12">
    <property type="entry name" value="ABC TRANSPORTER PERMEASE PROTEIN MG189-RELATED"/>
    <property type="match status" value="1"/>
</dbReference>
<dbReference type="InterPro" id="IPR035906">
    <property type="entry name" value="MetI-like_sf"/>
</dbReference>
<organism evidence="9 10">
    <name type="scientific">Terracoccus luteus</name>
    <dbReference type="NCBI Taxonomy" id="53356"/>
    <lineage>
        <taxon>Bacteria</taxon>
        <taxon>Bacillati</taxon>
        <taxon>Actinomycetota</taxon>
        <taxon>Actinomycetes</taxon>
        <taxon>Micrococcales</taxon>
        <taxon>Intrasporangiaceae</taxon>
        <taxon>Terracoccus</taxon>
    </lineage>
</organism>
<proteinExistence type="inferred from homology"/>
<gene>
    <name evidence="9" type="ORF">DFJ68_0251</name>
</gene>
<dbReference type="InterPro" id="IPR000515">
    <property type="entry name" value="MetI-like"/>
</dbReference>
<evidence type="ECO:0000256" key="4">
    <source>
        <dbReference type="ARBA" id="ARBA00022692"/>
    </source>
</evidence>
<feature type="transmembrane region" description="Helical" evidence="7">
    <location>
        <begin position="212"/>
        <end position="231"/>
    </location>
</feature>
<evidence type="ECO:0000313" key="9">
    <source>
        <dbReference type="EMBL" id="RKT76849.1"/>
    </source>
</evidence>
<keyword evidence="10" id="KW-1185">Reference proteome</keyword>
<feature type="transmembrane region" description="Helical" evidence="7">
    <location>
        <begin position="172"/>
        <end position="191"/>
    </location>
</feature>
<accession>A0A495XTC7</accession>
<keyword evidence="3" id="KW-1003">Cell membrane</keyword>
<feature type="transmembrane region" description="Helical" evidence="7">
    <location>
        <begin position="136"/>
        <end position="160"/>
    </location>
</feature>
<feature type="transmembrane region" description="Helical" evidence="7">
    <location>
        <begin position="42"/>
        <end position="63"/>
    </location>
</feature>
<keyword evidence="4 7" id="KW-0812">Transmembrane</keyword>
<evidence type="ECO:0000313" key="10">
    <source>
        <dbReference type="Proteomes" id="UP000278440"/>
    </source>
</evidence>